<proteinExistence type="predicted"/>
<dbReference type="InterPro" id="IPR006949">
    <property type="entry name" value="Barrel_Baseplate_J-like"/>
</dbReference>
<reference evidence="2 3" key="1">
    <citation type="submission" date="2012-08" db="EMBL/GenBank/DDBJ databases">
        <authorList>
            <person name="Harkins D.M."/>
            <person name="Durkin A.S."/>
            <person name="Selengut J.D."/>
            <person name="Sanka R."/>
            <person name="DePew J."/>
            <person name="Purushe J."/>
            <person name="Matthias M.A."/>
            <person name="Vinetz J.M."/>
            <person name="Sutton G.G."/>
            <person name="Nelson W.C."/>
            <person name="Fouts D.E."/>
        </authorList>
    </citation>
    <scope>NUCLEOTIDE SEQUENCE [LARGE SCALE GENOMIC DNA]</scope>
    <source>
        <strain evidence="2 3">MMD4847</strain>
    </source>
</reference>
<comment type="caution">
    <text evidence="2">The sequence shown here is derived from an EMBL/GenBank/DDBJ whole genome shotgun (WGS) entry which is preliminary data.</text>
</comment>
<accession>A0ABN0HC67</accession>
<dbReference type="Pfam" id="PF04865">
    <property type="entry name" value="Baseplate_J"/>
    <property type="match status" value="1"/>
</dbReference>
<keyword evidence="3" id="KW-1185">Reference proteome</keyword>
<sequence length="375" mass="41581">MILYTTKSNVQREIERNITGSKVFESLDLTQLSKASTILRALANAVFLFLDQNLLALQKAIHYHTSEEEDLHEWLKRYGLEWKDETLARHKIRIGSKTPVPYSVTIPIGKVIGTADRKILFQIIQDSTLLPTTTVDDRGFYTVEVLCEALEPGTKGNVVQNAISEIVDYIEDCDVVYNPYSTPEFVARDRETIPSVRARIREAEIKSSSMWTPEWYVTEALGFSFVERAIFKSSKAIGIPGVVKLLLKGAGGTLSGSQLQSVMDHFDDEDKNPGGTAKVVCENIDAVEINKVFNVYFASSESIPDSITLENLAETFFFGLKDGDDFVTNSLRSSLLNLPDAVQCDVDVEDNIFISPGSLAVKGPSFDIIATVYSG</sequence>
<feature type="domain" description="Baseplate protein J-like barrel" evidence="1">
    <location>
        <begin position="102"/>
        <end position="180"/>
    </location>
</feature>
<dbReference type="RefSeq" id="WP_008590907.1">
    <property type="nucleotide sequence ID" value="NZ_AHOM02000004.1"/>
</dbReference>
<protein>
    <submittedName>
        <fullName evidence="2">Baseplate J-like protein</fullName>
    </submittedName>
</protein>
<dbReference type="Proteomes" id="UP000018720">
    <property type="component" value="Unassembled WGS sequence"/>
</dbReference>
<evidence type="ECO:0000313" key="2">
    <source>
        <dbReference type="EMBL" id="EJZ43159.1"/>
    </source>
</evidence>
<evidence type="ECO:0000313" key="3">
    <source>
        <dbReference type="Proteomes" id="UP000018720"/>
    </source>
</evidence>
<name>A0ABN0HC67_9LEPT</name>
<evidence type="ECO:0000259" key="1">
    <source>
        <dbReference type="Pfam" id="PF04865"/>
    </source>
</evidence>
<organism evidence="2 3">
    <name type="scientific">Leptospira licerasiae str. MMD4847</name>
    <dbReference type="NCBI Taxonomy" id="1049971"/>
    <lineage>
        <taxon>Bacteria</taxon>
        <taxon>Pseudomonadati</taxon>
        <taxon>Spirochaetota</taxon>
        <taxon>Spirochaetia</taxon>
        <taxon>Leptospirales</taxon>
        <taxon>Leptospiraceae</taxon>
        <taxon>Leptospira</taxon>
    </lineage>
</organism>
<dbReference type="EMBL" id="AHOM02000004">
    <property type="protein sequence ID" value="EJZ43159.1"/>
    <property type="molecule type" value="Genomic_DNA"/>
</dbReference>
<gene>
    <name evidence="2" type="ORF">LEP1GSC178_3616</name>
</gene>